<comment type="subcellular location">
    <subcellularLocation>
        <location evidence="1">Membrane</location>
        <topology evidence="1">Multi-pass membrane protein</topology>
    </subcellularLocation>
</comment>
<keyword evidence="19" id="KW-1185">Reference proteome</keyword>
<evidence type="ECO:0000256" key="2">
    <source>
        <dbReference type="ARBA" id="ARBA00022679"/>
    </source>
</evidence>
<dbReference type="AlphaFoldDB" id="A0A819B9D2"/>
<dbReference type="InterPro" id="IPR039859">
    <property type="entry name" value="PFA4/ZDH16/20/ERF2-like"/>
</dbReference>
<dbReference type="EMBL" id="CAJNRF010014879">
    <property type="protein sequence ID" value="CAF2162272.1"/>
    <property type="molecule type" value="Genomic_DNA"/>
</dbReference>
<dbReference type="EMBL" id="CAJNOW010000149">
    <property type="protein sequence ID" value="CAF1252649.1"/>
    <property type="molecule type" value="Genomic_DNA"/>
</dbReference>
<dbReference type="PANTHER" id="PTHR12246">
    <property type="entry name" value="PALMITOYLTRANSFERASE ZDHHC16"/>
    <property type="match status" value="1"/>
</dbReference>
<evidence type="ECO:0000313" key="13">
    <source>
        <dbReference type="EMBL" id="CAF2256583.1"/>
    </source>
</evidence>
<dbReference type="Proteomes" id="UP000663824">
    <property type="component" value="Unassembled WGS sequence"/>
</dbReference>
<comment type="caution">
    <text evidence="15">The sequence shown here is derived from an EMBL/GenBank/DDBJ whole genome shotgun (WGS) entry which is preliminary data.</text>
</comment>
<feature type="transmembrane region" description="Helical" evidence="7">
    <location>
        <begin position="158"/>
        <end position="178"/>
    </location>
</feature>
<keyword evidence="2 7" id="KW-0808">Transferase</keyword>
<evidence type="ECO:0000313" key="15">
    <source>
        <dbReference type="EMBL" id="CAF3798227.1"/>
    </source>
</evidence>
<dbReference type="EMBL" id="CAJNOV010016736">
    <property type="protein sequence ID" value="CAF1595192.1"/>
    <property type="molecule type" value="Genomic_DNA"/>
</dbReference>
<evidence type="ECO:0000259" key="8">
    <source>
        <dbReference type="Pfam" id="PF01529"/>
    </source>
</evidence>
<evidence type="ECO:0000313" key="9">
    <source>
        <dbReference type="EMBL" id="CAF1252649.1"/>
    </source>
</evidence>
<dbReference type="OrthoDB" id="302728at2759"/>
<dbReference type="InterPro" id="IPR001594">
    <property type="entry name" value="Palmitoyltrfase_DHHC"/>
</dbReference>
<evidence type="ECO:0000313" key="14">
    <source>
        <dbReference type="EMBL" id="CAF3758980.1"/>
    </source>
</evidence>
<comment type="catalytic activity">
    <reaction evidence="7">
        <text>L-cysteinyl-[protein] + hexadecanoyl-CoA = S-hexadecanoyl-L-cysteinyl-[protein] + CoA</text>
        <dbReference type="Rhea" id="RHEA:36683"/>
        <dbReference type="Rhea" id="RHEA-COMP:10131"/>
        <dbReference type="Rhea" id="RHEA-COMP:11032"/>
        <dbReference type="ChEBI" id="CHEBI:29950"/>
        <dbReference type="ChEBI" id="CHEBI:57287"/>
        <dbReference type="ChEBI" id="CHEBI:57379"/>
        <dbReference type="ChEBI" id="CHEBI:74151"/>
        <dbReference type="EC" id="2.3.1.225"/>
    </reaction>
</comment>
<gene>
    <name evidence="17" type="ORF">BYL167_LOCUS13056</name>
    <name evidence="10" type="ORF">CJN711_LOCUS34496</name>
    <name evidence="16" type="ORF">GIL414_LOCUS7848</name>
    <name evidence="9" type="ORF">KQP761_LOCUS2371</name>
    <name evidence="11" type="ORF">MBJ925_LOCUS27094</name>
    <name evidence="14" type="ORF">OVN521_LOCUS1574</name>
    <name evidence="15" type="ORF">UXM345_LOCUS4646</name>
    <name evidence="12" type="ORF">WKI299_LOCUS32300</name>
    <name evidence="13" type="ORF">XDN619_LOCUS35737</name>
</gene>
<comment type="domain">
    <text evidence="7">The DHHC domain is required for palmitoyltransferase activity.</text>
</comment>
<dbReference type="Proteomes" id="UP000663856">
    <property type="component" value="Unassembled WGS sequence"/>
</dbReference>
<evidence type="ECO:0000313" key="16">
    <source>
        <dbReference type="EMBL" id="CAF3926478.1"/>
    </source>
</evidence>
<name>A0A819B9D2_9BILA</name>
<feature type="domain" description="Palmitoyltransferase DHHC" evidence="8">
    <location>
        <begin position="112"/>
        <end position="251"/>
    </location>
</feature>
<comment type="similarity">
    <text evidence="7">Belongs to the DHHC palmitoyltransferase family.</text>
</comment>
<dbReference type="EMBL" id="CAJOBJ010002454">
    <property type="protein sequence ID" value="CAF3926478.1"/>
    <property type="molecule type" value="Genomic_DNA"/>
</dbReference>
<evidence type="ECO:0000313" key="18">
    <source>
        <dbReference type="Proteomes" id="UP000663842"/>
    </source>
</evidence>
<proteinExistence type="inferred from homology"/>
<sequence>MVNRKLKFLIPRERSEIIPIIFVIILITIYVTFELYVILPAIYNNIFTYKELFHLLFGFYIIFNLIGNLFLCMATDTSVDTIICPVLLPQQNVPTSMSDKNNQQDIIFQHCNWRYCYNCEVNVPPRTQHCYLCKRCILKRDHHCSFLGRCIGFRNIRYYVCFLVWTGIGLCYCNILHVDYTYELVGSFSWRVIVACLFPFGAWLFRILDHFSLLLSFICSTSIVLSLYVLFLTIQQIYLLANGQTWYEYGKNIHIYGSQTCLRSNLEVVFGKRWRLILFSPLIASPPCGDGMSFDIKMTGTVDSRSSEPKRI</sequence>
<dbReference type="Proteomes" id="UP000663866">
    <property type="component" value="Unassembled WGS sequence"/>
</dbReference>
<dbReference type="EMBL" id="CAJNRE010014488">
    <property type="protein sequence ID" value="CAF2128042.1"/>
    <property type="molecule type" value="Genomic_DNA"/>
</dbReference>
<dbReference type="GO" id="GO:0019706">
    <property type="term" value="F:protein-cysteine S-palmitoyltransferase activity"/>
    <property type="evidence" value="ECO:0007669"/>
    <property type="project" value="UniProtKB-EC"/>
</dbReference>
<organism evidence="15 18">
    <name type="scientific">Rotaria magnacalcarata</name>
    <dbReference type="NCBI Taxonomy" id="392030"/>
    <lineage>
        <taxon>Eukaryota</taxon>
        <taxon>Metazoa</taxon>
        <taxon>Spiralia</taxon>
        <taxon>Gnathifera</taxon>
        <taxon>Rotifera</taxon>
        <taxon>Eurotatoria</taxon>
        <taxon>Bdelloidea</taxon>
        <taxon>Philodinida</taxon>
        <taxon>Philodinidae</taxon>
        <taxon>Rotaria</taxon>
    </lineage>
</organism>
<feature type="transmembrane region" description="Helical" evidence="7">
    <location>
        <begin position="184"/>
        <end position="205"/>
    </location>
</feature>
<feature type="transmembrane region" description="Helical" evidence="7">
    <location>
        <begin position="20"/>
        <end position="43"/>
    </location>
</feature>
<evidence type="ECO:0000256" key="3">
    <source>
        <dbReference type="ARBA" id="ARBA00022692"/>
    </source>
</evidence>
<evidence type="ECO:0000313" key="11">
    <source>
        <dbReference type="EMBL" id="CAF2128042.1"/>
    </source>
</evidence>
<dbReference type="Proteomes" id="UP000681720">
    <property type="component" value="Unassembled WGS sequence"/>
</dbReference>
<evidence type="ECO:0000256" key="5">
    <source>
        <dbReference type="ARBA" id="ARBA00023136"/>
    </source>
</evidence>
<evidence type="ECO:0000256" key="1">
    <source>
        <dbReference type="ARBA" id="ARBA00004141"/>
    </source>
</evidence>
<dbReference type="PROSITE" id="PS50216">
    <property type="entry name" value="DHHC"/>
    <property type="match status" value="1"/>
</dbReference>
<dbReference type="Proteomes" id="UP000663834">
    <property type="component" value="Unassembled WGS sequence"/>
</dbReference>
<dbReference type="EMBL" id="CAJOBH010004421">
    <property type="protein sequence ID" value="CAF3989264.1"/>
    <property type="molecule type" value="Genomic_DNA"/>
</dbReference>
<evidence type="ECO:0000313" key="19">
    <source>
        <dbReference type="Proteomes" id="UP000663866"/>
    </source>
</evidence>
<keyword evidence="3 7" id="KW-0812">Transmembrane</keyword>
<keyword evidence="5 7" id="KW-0472">Membrane</keyword>
<feature type="transmembrane region" description="Helical" evidence="7">
    <location>
        <begin position="212"/>
        <end position="234"/>
    </location>
</feature>
<feature type="transmembrane region" description="Helical" evidence="7">
    <location>
        <begin position="55"/>
        <end position="74"/>
    </location>
</feature>
<evidence type="ECO:0000256" key="6">
    <source>
        <dbReference type="ARBA" id="ARBA00023315"/>
    </source>
</evidence>
<dbReference type="EMBL" id="CAJOBG010000110">
    <property type="protein sequence ID" value="CAF3758980.1"/>
    <property type="molecule type" value="Genomic_DNA"/>
</dbReference>
<evidence type="ECO:0000256" key="7">
    <source>
        <dbReference type="RuleBase" id="RU079119"/>
    </source>
</evidence>
<evidence type="ECO:0000313" key="12">
    <source>
        <dbReference type="EMBL" id="CAF2162272.1"/>
    </source>
</evidence>
<evidence type="ECO:0000313" key="10">
    <source>
        <dbReference type="EMBL" id="CAF1595192.1"/>
    </source>
</evidence>
<protein>
    <recommendedName>
        <fullName evidence="7">Palmitoyltransferase</fullName>
        <ecNumber evidence="7">2.3.1.225</ecNumber>
    </recommendedName>
</protein>
<dbReference type="EMBL" id="CAJOBF010000324">
    <property type="protein sequence ID" value="CAF3798227.1"/>
    <property type="molecule type" value="Genomic_DNA"/>
</dbReference>
<dbReference type="Pfam" id="PF01529">
    <property type="entry name" value="DHHC"/>
    <property type="match status" value="1"/>
</dbReference>
<dbReference type="GO" id="GO:0016020">
    <property type="term" value="C:membrane"/>
    <property type="evidence" value="ECO:0007669"/>
    <property type="project" value="UniProtKB-SubCell"/>
</dbReference>
<keyword evidence="6 7" id="KW-0012">Acyltransferase</keyword>
<accession>A0A819B9D2</accession>
<dbReference type="EC" id="2.3.1.225" evidence="7"/>
<keyword evidence="4 7" id="KW-1133">Transmembrane helix</keyword>
<dbReference type="Proteomes" id="UP000663887">
    <property type="component" value="Unassembled WGS sequence"/>
</dbReference>
<dbReference type="EMBL" id="CAJNRG010018371">
    <property type="protein sequence ID" value="CAF2256583.1"/>
    <property type="molecule type" value="Genomic_DNA"/>
</dbReference>
<reference evidence="15" key="1">
    <citation type="submission" date="2021-02" db="EMBL/GenBank/DDBJ databases">
        <authorList>
            <person name="Nowell W R."/>
        </authorList>
    </citation>
    <scope>NUCLEOTIDE SEQUENCE</scope>
</reference>
<evidence type="ECO:0000256" key="4">
    <source>
        <dbReference type="ARBA" id="ARBA00022989"/>
    </source>
</evidence>
<dbReference type="Proteomes" id="UP000663855">
    <property type="component" value="Unassembled WGS sequence"/>
</dbReference>
<evidence type="ECO:0000313" key="17">
    <source>
        <dbReference type="EMBL" id="CAF3989264.1"/>
    </source>
</evidence>
<dbReference type="Proteomes" id="UP000681967">
    <property type="component" value="Unassembled WGS sequence"/>
</dbReference>
<dbReference type="Proteomes" id="UP000663842">
    <property type="component" value="Unassembled WGS sequence"/>
</dbReference>